<evidence type="ECO:0000259" key="2">
    <source>
        <dbReference type="Pfam" id="PF00646"/>
    </source>
</evidence>
<keyword evidence="1" id="KW-0472">Membrane</keyword>
<keyword evidence="1" id="KW-0812">Transmembrane</keyword>
<dbReference type="Proteomes" id="UP000799118">
    <property type="component" value="Unassembled WGS sequence"/>
</dbReference>
<protein>
    <recommendedName>
        <fullName evidence="2">F-box domain-containing protein</fullName>
    </recommendedName>
</protein>
<reference evidence="3" key="1">
    <citation type="journal article" date="2019" name="Environ. Microbiol.">
        <title>Fungal ecological strategies reflected in gene transcription - a case study of two litter decomposers.</title>
        <authorList>
            <person name="Barbi F."/>
            <person name="Kohler A."/>
            <person name="Barry K."/>
            <person name="Baskaran P."/>
            <person name="Daum C."/>
            <person name="Fauchery L."/>
            <person name="Ihrmark K."/>
            <person name="Kuo A."/>
            <person name="LaButti K."/>
            <person name="Lipzen A."/>
            <person name="Morin E."/>
            <person name="Grigoriev I.V."/>
            <person name="Henrissat B."/>
            <person name="Lindahl B."/>
            <person name="Martin F."/>
        </authorList>
    </citation>
    <scope>NUCLEOTIDE SEQUENCE</scope>
    <source>
        <strain evidence="3">JB14</strain>
    </source>
</reference>
<organism evidence="3 4">
    <name type="scientific">Gymnopus androsaceus JB14</name>
    <dbReference type="NCBI Taxonomy" id="1447944"/>
    <lineage>
        <taxon>Eukaryota</taxon>
        <taxon>Fungi</taxon>
        <taxon>Dikarya</taxon>
        <taxon>Basidiomycota</taxon>
        <taxon>Agaricomycotina</taxon>
        <taxon>Agaricomycetes</taxon>
        <taxon>Agaricomycetidae</taxon>
        <taxon>Agaricales</taxon>
        <taxon>Marasmiineae</taxon>
        <taxon>Omphalotaceae</taxon>
        <taxon>Gymnopus</taxon>
    </lineage>
</organism>
<sequence>MTGNQPAYLPLELKRQIIDLCTPTTLRSLALVSKLFQAESEVALYRHIFVHLDPQDRVLSNALKAWISDSVQAGWLYALKELRLDVASTDRYTADAIQKLLNVKERHFRLHRLYCRLQGNLPAVIGLPAVTEAHSDSLRILTVTRTGDLDSLVDATVRIARAHPALVIFAYCYLVLSDVLIIFPGALSPEQGFMSYIDNETDCSDVGEVRLYLADTMR</sequence>
<evidence type="ECO:0000313" key="4">
    <source>
        <dbReference type="Proteomes" id="UP000799118"/>
    </source>
</evidence>
<keyword evidence="4" id="KW-1185">Reference proteome</keyword>
<keyword evidence="1" id="KW-1133">Transmembrane helix</keyword>
<evidence type="ECO:0000256" key="1">
    <source>
        <dbReference type="SAM" id="Phobius"/>
    </source>
</evidence>
<dbReference type="EMBL" id="ML769539">
    <property type="protein sequence ID" value="KAE9394994.1"/>
    <property type="molecule type" value="Genomic_DNA"/>
</dbReference>
<feature type="transmembrane region" description="Helical" evidence="1">
    <location>
        <begin position="166"/>
        <end position="187"/>
    </location>
</feature>
<dbReference type="Pfam" id="PF00646">
    <property type="entry name" value="F-box"/>
    <property type="match status" value="1"/>
</dbReference>
<dbReference type="AlphaFoldDB" id="A0A6A4HCI1"/>
<proteinExistence type="predicted"/>
<dbReference type="InterPro" id="IPR001810">
    <property type="entry name" value="F-box_dom"/>
</dbReference>
<accession>A0A6A4HCI1</accession>
<evidence type="ECO:0000313" key="3">
    <source>
        <dbReference type="EMBL" id="KAE9394994.1"/>
    </source>
</evidence>
<feature type="domain" description="F-box" evidence="2">
    <location>
        <begin position="9"/>
        <end position="37"/>
    </location>
</feature>
<gene>
    <name evidence="3" type="ORF">BT96DRAFT_998002</name>
</gene>
<name>A0A6A4HCI1_9AGAR</name>